<evidence type="ECO:0000313" key="1">
    <source>
        <dbReference type="EMBL" id="MBB6327738.1"/>
    </source>
</evidence>
<dbReference type="InterPro" id="IPR003329">
    <property type="entry name" value="Cytidylyl_trans"/>
</dbReference>
<dbReference type="GO" id="GO:0008781">
    <property type="term" value="F:N-acylneuraminate cytidylyltransferase activity"/>
    <property type="evidence" value="ECO:0007669"/>
    <property type="project" value="UniProtKB-EC"/>
</dbReference>
<comment type="caution">
    <text evidence="1">The sequence shown here is derived from an EMBL/GenBank/DDBJ whole genome shotgun (WGS) entry which is preliminary data.</text>
</comment>
<evidence type="ECO:0000313" key="2">
    <source>
        <dbReference type="Proteomes" id="UP000588604"/>
    </source>
</evidence>
<name>A0A841MYM9_9BACT</name>
<dbReference type="InterPro" id="IPR050793">
    <property type="entry name" value="CMP-NeuNAc_synthase"/>
</dbReference>
<dbReference type="PANTHER" id="PTHR21485">
    <property type="entry name" value="HAD SUPERFAMILY MEMBERS CMAS AND KDSC"/>
    <property type="match status" value="1"/>
</dbReference>
<dbReference type="CDD" id="cd02513">
    <property type="entry name" value="CMP-NeuAc_Synthase"/>
    <property type="match status" value="1"/>
</dbReference>
<dbReference type="AlphaFoldDB" id="A0A841MYM9"/>
<dbReference type="EMBL" id="JACIJO010000003">
    <property type="protein sequence ID" value="MBB6327738.1"/>
    <property type="molecule type" value="Genomic_DNA"/>
</dbReference>
<reference evidence="1 2" key="1">
    <citation type="submission" date="2020-08" db="EMBL/GenBank/DDBJ databases">
        <title>Genomic Encyclopedia of Type Strains, Phase IV (KMG-IV): sequencing the most valuable type-strain genomes for metagenomic binning, comparative biology and taxonomic classification.</title>
        <authorList>
            <person name="Goeker M."/>
        </authorList>
    </citation>
    <scope>NUCLEOTIDE SEQUENCE [LARGE SCALE GENOMIC DNA]</scope>
    <source>
        <strain evidence="1 2">DSM 102044</strain>
    </source>
</reference>
<dbReference type="PANTHER" id="PTHR21485:SF6">
    <property type="entry name" value="N-ACYLNEURAMINATE CYTIDYLYLTRANSFERASE-RELATED"/>
    <property type="match status" value="1"/>
</dbReference>
<dbReference type="RefSeq" id="WP_184496499.1">
    <property type="nucleotide sequence ID" value="NZ_JACIJO010000003.1"/>
</dbReference>
<dbReference type="EC" id="2.7.7.43" evidence="1"/>
<protein>
    <submittedName>
        <fullName evidence="1">N-acylneuraminate cytidylyltransferase</fullName>
        <ecNumber evidence="1">2.7.7.43</ecNumber>
    </submittedName>
</protein>
<proteinExistence type="predicted"/>
<dbReference type="Proteomes" id="UP000588604">
    <property type="component" value="Unassembled WGS sequence"/>
</dbReference>
<accession>A0A841MYM9</accession>
<keyword evidence="1" id="KW-0808">Transferase</keyword>
<dbReference type="InterPro" id="IPR029044">
    <property type="entry name" value="Nucleotide-diphossugar_trans"/>
</dbReference>
<organism evidence="1 2">
    <name type="scientific">Algoriphagus iocasae</name>
    <dbReference type="NCBI Taxonomy" id="1836499"/>
    <lineage>
        <taxon>Bacteria</taxon>
        <taxon>Pseudomonadati</taxon>
        <taxon>Bacteroidota</taxon>
        <taxon>Cytophagia</taxon>
        <taxon>Cytophagales</taxon>
        <taxon>Cyclobacteriaceae</taxon>
        <taxon>Algoriphagus</taxon>
    </lineage>
</organism>
<dbReference type="Pfam" id="PF02348">
    <property type="entry name" value="CTP_transf_3"/>
    <property type="match status" value="1"/>
</dbReference>
<dbReference type="SUPFAM" id="SSF53448">
    <property type="entry name" value="Nucleotide-diphospho-sugar transferases"/>
    <property type="match status" value="1"/>
</dbReference>
<dbReference type="Gene3D" id="3.90.550.10">
    <property type="entry name" value="Spore Coat Polysaccharide Biosynthesis Protein SpsA, Chain A"/>
    <property type="match status" value="1"/>
</dbReference>
<gene>
    <name evidence="1" type="ORF">FHS59_003381</name>
</gene>
<keyword evidence="1" id="KW-0548">Nucleotidyltransferase</keyword>
<keyword evidence="2" id="KW-1185">Reference proteome</keyword>
<sequence length="231" mass="25841">MKILYLIPARGGSKGVPKKNIKDLAGVPLIGHTIKAALEVADADDICVSTDSNEIAEVAKSFGLSIPFLRPAEIASDHATNEQVILHALNFYRNKGVIYDYVVVLQPTSPLRKGFHIKEALNLIDKNSELIVSVKETDSNPYYVLFEENQEGVLDKVKKGVFTRRQDCPVVYELNGAIYVIHVEKLEEKGYQNLKMTKYLMGKLYSIDIDDLVDFSLAEILLSKKIDSQKL</sequence>